<comment type="similarity">
    <text evidence="1 13 14">Belongs to the ATPase B chain family.</text>
</comment>
<dbReference type="CDD" id="cd06503">
    <property type="entry name" value="ATP-synt_Fo_b"/>
    <property type="match status" value="1"/>
</dbReference>
<evidence type="ECO:0000256" key="14">
    <source>
        <dbReference type="RuleBase" id="RU003848"/>
    </source>
</evidence>
<evidence type="ECO:0000256" key="11">
    <source>
        <dbReference type="ARBA" id="ARBA00025198"/>
    </source>
</evidence>
<comment type="function">
    <text evidence="11 13">F(1)F(0) ATP synthase produces ATP from ADP in the presence of a proton or sodium gradient. F-type ATPases consist of two structural domains, F(1) containing the extramembraneous catalytic core and F(0) containing the membrane proton channel, linked together by a central stalk and a peripheral stalk. During catalysis, ATP synthesis in the catalytic domain of F(1) is coupled via a rotary mechanism of the central stalk subunits to proton translocation.</text>
</comment>
<evidence type="ECO:0000256" key="3">
    <source>
        <dbReference type="ARBA" id="ARBA00022475"/>
    </source>
</evidence>
<dbReference type="GO" id="GO:0045259">
    <property type="term" value="C:proton-transporting ATP synthase complex"/>
    <property type="evidence" value="ECO:0007669"/>
    <property type="project" value="UniProtKB-KW"/>
</dbReference>
<evidence type="ECO:0000256" key="9">
    <source>
        <dbReference type="ARBA" id="ARBA00023136"/>
    </source>
</evidence>
<feature type="transmembrane region" description="Helical" evidence="13">
    <location>
        <begin position="6"/>
        <end position="24"/>
    </location>
</feature>
<dbReference type="HAMAP" id="MF_01398">
    <property type="entry name" value="ATP_synth_b_bprime"/>
    <property type="match status" value="1"/>
</dbReference>
<sequence>MIEIHPVLLIYQIVVFLIFVYLMYRFVYNPVIRMIDERRRKVEMEVEDAEKKIKDAETLKGQYEKKISEIHKEIEQMKKDAEFKANEIRNKIISDAQEEANRIIEYTKRRTEEERKRLMEDVRNYAVDLSIIVARKILEEKIDKKSDRRLAERFLDEMSGMQFKE</sequence>
<name>A0A1W9S0A2_9BACT</name>
<evidence type="ECO:0000256" key="2">
    <source>
        <dbReference type="ARBA" id="ARBA00022448"/>
    </source>
</evidence>
<keyword evidence="7 13" id="KW-1133">Transmembrane helix</keyword>
<protein>
    <recommendedName>
        <fullName evidence="13">ATP synthase subunit b</fullName>
    </recommendedName>
    <alternativeName>
        <fullName evidence="13">ATP synthase F(0) sector subunit b</fullName>
    </alternativeName>
    <alternativeName>
        <fullName evidence="13">ATPase subunit I</fullName>
    </alternativeName>
    <alternativeName>
        <fullName evidence="13">F-type ATPase subunit b</fullName>
        <shortName evidence="13">F-ATPase subunit b</shortName>
    </alternativeName>
</protein>
<organism evidence="16 17">
    <name type="scientific">Candidatus Coatesbacteria bacterium 4484_99</name>
    <dbReference type="NCBI Taxonomy" id="1970774"/>
    <lineage>
        <taxon>Bacteria</taxon>
        <taxon>Candidatus Coatesiibacteriota</taxon>
    </lineage>
</organism>
<dbReference type="InterPro" id="IPR002146">
    <property type="entry name" value="ATP_synth_b/b'su_bac/chlpt"/>
</dbReference>
<evidence type="ECO:0000256" key="6">
    <source>
        <dbReference type="ARBA" id="ARBA00022781"/>
    </source>
</evidence>
<dbReference type="GO" id="GO:0005886">
    <property type="term" value="C:plasma membrane"/>
    <property type="evidence" value="ECO:0007669"/>
    <property type="project" value="UniProtKB-SubCell"/>
</dbReference>
<dbReference type="Proteomes" id="UP000192611">
    <property type="component" value="Unassembled WGS sequence"/>
</dbReference>
<keyword evidence="6 13" id="KW-0375">Hydrogen ion transport</keyword>
<keyword evidence="4 13" id="KW-0138">CF(0)</keyword>
<dbReference type="SUPFAM" id="SSF81573">
    <property type="entry name" value="F1F0 ATP synthase subunit B, membrane domain"/>
    <property type="match status" value="1"/>
</dbReference>
<comment type="subcellular location">
    <subcellularLocation>
        <location evidence="13">Cell membrane</location>
        <topology evidence="13">Single-pass membrane protein</topology>
    </subcellularLocation>
    <subcellularLocation>
        <location evidence="12">Endomembrane system</location>
        <topology evidence="12">Single-pass membrane protein</topology>
    </subcellularLocation>
</comment>
<evidence type="ECO:0000313" key="17">
    <source>
        <dbReference type="Proteomes" id="UP000192611"/>
    </source>
</evidence>
<dbReference type="PANTHER" id="PTHR33445">
    <property type="entry name" value="ATP SYNTHASE SUBUNIT B', CHLOROPLASTIC"/>
    <property type="match status" value="1"/>
</dbReference>
<evidence type="ECO:0000256" key="4">
    <source>
        <dbReference type="ARBA" id="ARBA00022547"/>
    </source>
</evidence>
<comment type="function">
    <text evidence="13">Component of the F(0) channel, it forms part of the peripheral stalk, linking F(1) to F(0).</text>
</comment>
<proteinExistence type="inferred from homology"/>
<keyword evidence="5 13" id="KW-0812">Transmembrane</keyword>
<feature type="coiled-coil region" evidence="15">
    <location>
        <begin position="32"/>
        <end position="128"/>
    </location>
</feature>
<dbReference type="Pfam" id="PF00430">
    <property type="entry name" value="ATP-synt_B"/>
    <property type="match status" value="1"/>
</dbReference>
<evidence type="ECO:0000256" key="12">
    <source>
        <dbReference type="ARBA" id="ARBA00037847"/>
    </source>
</evidence>
<dbReference type="GO" id="GO:0046933">
    <property type="term" value="F:proton-transporting ATP synthase activity, rotational mechanism"/>
    <property type="evidence" value="ECO:0007669"/>
    <property type="project" value="UniProtKB-UniRule"/>
</dbReference>
<keyword evidence="3 13" id="KW-1003">Cell membrane</keyword>
<evidence type="ECO:0000313" key="16">
    <source>
        <dbReference type="EMBL" id="OQX90214.1"/>
    </source>
</evidence>
<dbReference type="GO" id="GO:0012505">
    <property type="term" value="C:endomembrane system"/>
    <property type="evidence" value="ECO:0007669"/>
    <property type="project" value="UniProtKB-SubCell"/>
</dbReference>
<dbReference type="AlphaFoldDB" id="A0A1W9S0A2"/>
<evidence type="ECO:0000256" key="10">
    <source>
        <dbReference type="ARBA" id="ARBA00023310"/>
    </source>
</evidence>
<accession>A0A1W9S0A2</accession>
<evidence type="ECO:0000256" key="7">
    <source>
        <dbReference type="ARBA" id="ARBA00022989"/>
    </source>
</evidence>
<dbReference type="InterPro" id="IPR005864">
    <property type="entry name" value="ATP_synth_F0_bsu_bac"/>
</dbReference>
<keyword evidence="2 13" id="KW-0813">Transport</keyword>
<keyword evidence="9 13" id="KW-0472">Membrane</keyword>
<comment type="subunit">
    <text evidence="13">F-type ATPases have 2 components, F(1) - the catalytic core - and F(0) - the membrane proton channel. F(1) has five subunits: alpha(3), beta(3), gamma(1), delta(1), epsilon(1). F(0) has three main subunits: a(1), b(2) and c(10-14). The alpha and beta chains form an alternating ring which encloses part of the gamma chain. F(1) is attached to F(0) by a central stalk formed by the gamma and epsilon chains, while a peripheral stalk is formed by the delta and b chains.</text>
</comment>
<evidence type="ECO:0000256" key="5">
    <source>
        <dbReference type="ARBA" id="ARBA00022692"/>
    </source>
</evidence>
<comment type="caution">
    <text evidence="16">The sequence shown here is derived from an EMBL/GenBank/DDBJ whole genome shotgun (WGS) entry which is preliminary data.</text>
</comment>
<dbReference type="GO" id="GO:0046961">
    <property type="term" value="F:proton-transporting ATPase activity, rotational mechanism"/>
    <property type="evidence" value="ECO:0007669"/>
    <property type="project" value="TreeGrafter"/>
</dbReference>
<dbReference type="PANTHER" id="PTHR33445:SF1">
    <property type="entry name" value="ATP SYNTHASE SUBUNIT B"/>
    <property type="match status" value="1"/>
</dbReference>
<dbReference type="InterPro" id="IPR028987">
    <property type="entry name" value="ATP_synth_B-like_membr_sf"/>
</dbReference>
<keyword evidence="10 13" id="KW-0066">ATP synthesis</keyword>
<reference evidence="17" key="1">
    <citation type="submission" date="2017-03" db="EMBL/GenBank/DDBJ databases">
        <title>Novel pathways for hydrocarbon cycling and metabolic interdependencies in hydrothermal sediment communities.</title>
        <authorList>
            <person name="Dombrowski N."/>
            <person name="Seitz K."/>
            <person name="Teske A."/>
            <person name="Baker B."/>
        </authorList>
    </citation>
    <scope>NUCLEOTIDE SEQUENCE [LARGE SCALE GENOMIC DNA]</scope>
</reference>
<evidence type="ECO:0000256" key="1">
    <source>
        <dbReference type="ARBA" id="ARBA00005513"/>
    </source>
</evidence>
<keyword evidence="15" id="KW-0175">Coiled coil</keyword>
<keyword evidence="8 13" id="KW-0406">Ion transport</keyword>
<evidence type="ECO:0000256" key="15">
    <source>
        <dbReference type="SAM" id="Coils"/>
    </source>
</evidence>
<dbReference type="EMBL" id="NATQ01000087">
    <property type="protein sequence ID" value="OQX90214.1"/>
    <property type="molecule type" value="Genomic_DNA"/>
</dbReference>
<gene>
    <name evidence="13" type="primary">atpF</name>
    <name evidence="16" type="ORF">B6D57_04280</name>
</gene>
<dbReference type="InterPro" id="IPR050059">
    <property type="entry name" value="ATP_synthase_B_chain"/>
</dbReference>
<evidence type="ECO:0000256" key="8">
    <source>
        <dbReference type="ARBA" id="ARBA00023065"/>
    </source>
</evidence>
<dbReference type="NCBIfam" id="TIGR01144">
    <property type="entry name" value="ATP_synt_b"/>
    <property type="match status" value="1"/>
</dbReference>
<evidence type="ECO:0000256" key="13">
    <source>
        <dbReference type="HAMAP-Rule" id="MF_01398"/>
    </source>
</evidence>